<keyword evidence="1" id="KW-1133">Transmembrane helix</keyword>
<reference evidence="2" key="3">
    <citation type="submission" date="2025-09" db="UniProtKB">
        <authorList>
            <consortium name="Ensembl"/>
        </authorList>
    </citation>
    <scope>IDENTIFICATION</scope>
</reference>
<dbReference type="GeneID" id="108444331"/>
<accession>A0A3B4C055</accession>
<keyword evidence="3" id="KW-1185">Reference proteome</keyword>
<sequence length="265" mass="30043">MEVSIPALLLLLWLKALLNWLVVLTQWPHMVRTFSGFLCISLALVDTFLDVVVTQVFFMENFSIFGLHFTRYHICLLVQAAGFIYGVLHWPAFLLIGVDSYFTESTTEVPWPRKLTHTCGSLLLWVLATFYVFWRPDSSPIMEDEHQCKLTSRSQSSQVATVVLLALAAVLVCTSVLQEKGRRFQSQANLRCSVSAFLSTWSPFLVLLAFLLGSQVEIPAYLDMNVPWLCLLHSFHITLTLRSCSCLLCSPKMQKRWVSVCGRSA</sequence>
<dbReference type="GeneTree" id="ENSGT00390000015520"/>
<proteinExistence type="predicted"/>
<dbReference type="Ensembl" id="ENSPNAT00000007416.2">
    <property type="protein sequence ID" value="ENSPNAP00000004191.2"/>
    <property type="gene ID" value="ENSPNAG00000010641.2"/>
</dbReference>
<feature type="transmembrane region" description="Helical" evidence="1">
    <location>
        <begin position="189"/>
        <end position="214"/>
    </location>
</feature>
<protein>
    <recommendedName>
        <fullName evidence="4">G protein-coupled receptor 160</fullName>
    </recommendedName>
</protein>
<evidence type="ECO:0000313" key="3">
    <source>
        <dbReference type="Proteomes" id="UP001501920"/>
    </source>
</evidence>
<feature type="transmembrane region" description="Helical" evidence="1">
    <location>
        <begin position="6"/>
        <end position="24"/>
    </location>
</feature>
<dbReference type="CTD" id="26996"/>
<dbReference type="GO" id="GO:0043235">
    <property type="term" value="C:receptor complex"/>
    <property type="evidence" value="ECO:0007669"/>
    <property type="project" value="TreeGrafter"/>
</dbReference>
<dbReference type="OMA" id="SYQCPFY"/>
<dbReference type="Proteomes" id="UP001501920">
    <property type="component" value="Chromosome 2"/>
</dbReference>
<gene>
    <name evidence="2" type="primary">GPR160</name>
</gene>
<feature type="transmembrane region" description="Helical" evidence="1">
    <location>
        <begin position="159"/>
        <end position="177"/>
    </location>
</feature>
<evidence type="ECO:0000313" key="2">
    <source>
        <dbReference type="Ensembl" id="ENSPNAP00000004191.2"/>
    </source>
</evidence>
<dbReference type="RefSeq" id="XP_017580958.1">
    <property type="nucleotide sequence ID" value="XM_017725469.2"/>
</dbReference>
<reference evidence="2 3" key="1">
    <citation type="submission" date="2020-10" db="EMBL/GenBank/DDBJ databases">
        <title>Pygocentrus nattereri (red-bellied piranha) genome, fPygNat1, primary haplotype.</title>
        <authorList>
            <person name="Myers G."/>
            <person name="Meyer A."/>
            <person name="Karagic N."/>
            <person name="Pippel M."/>
            <person name="Winkler S."/>
            <person name="Tracey A."/>
            <person name="Wood J."/>
            <person name="Formenti G."/>
            <person name="Howe K."/>
            <person name="Fedrigo O."/>
            <person name="Jarvis E.D."/>
        </authorList>
    </citation>
    <scope>NUCLEOTIDE SEQUENCE [LARGE SCALE GENOMIC DNA]</scope>
</reference>
<feature type="transmembrane region" description="Helical" evidence="1">
    <location>
        <begin position="115"/>
        <end position="134"/>
    </location>
</feature>
<feature type="transmembrane region" description="Helical" evidence="1">
    <location>
        <begin position="70"/>
        <end position="95"/>
    </location>
</feature>
<dbReference type="AlphaFoldDB" id="A0A3B4C055"/>
<keyword evidence="1" id="KW-0472">Membrane</keyword>
<organism evidence="2 3">
    <name type="scientific">Pygocentrus nattereri</name>
    <name type="common">Red-bellied piranha</name>
    <dbReference type="NCBI Taxonomy" id="42514"/>
    <lineage>
        <taxon>Eukaryota</taxon>
        <taxon>Metazoa</taxon>
        <taxon>Chordata</taxon>
        <taxon>Craniata</taxon>
        <taxon>Vertebrata</taxon>
        <taxon>Euteleostomi</taxon>
        <taxon>Actinopterygii</taxon>
        <taxon>Neopterygii</taxon>
        <taxon>Teleostei</taxon>
        <taxon>Ostariophysi</taxon>
        <taxon>Characiformes</taxon>
        <taxon>Characoidei</taxon>
        <taxon>Pygocentrus</taxon>
    </lineage>
</organism>
<keyword evidence="1" id="KW-0812">Transmembrane</keyword>
<dbReference type="PANTHER" id="PTHR15573">
    <property type="entry name" value="G-PROTEIN COUPLED RECEPTOR 160-RELATED"/>
    <property type="match status" value="1"/>
</dbReference>
<evidence type="ECO:0000256" key="1">
    <source>
        <dbReference type="SAM" id="Phobius"/>
    </source>
</evidence>
<evidence type="ECO:0008006" key="4">
    <source>
        <dbReference type="Google" id="ProtNLM"/>
    </source>
</evidence>
<dbReference type="STRING" id="42514.ENSPNAP00000004191"/>
<name>A0A3B4C055_PYGNA</name>
<dbReference type="InterPro" id="IPR042353">
    <property type="entry name" value="GPR160"/>
</dbReference>
<reference evidence="2" key="2">
    <citation type="submission" date="2025-08" db="UniProtKB">
        <authorList>
            <consortium name="Ensembl"/>
        </authorList>
    </citation>
    <scope>IDENTIFICATION</scope>
</reference>
<dbReference type="PANTHER" id="PTHR15573:SF0">
    <property type="entry name" value="G-PROTEIN COUPLED RECEPTOR 160-RELATED"/>
    <property type="match status" value="1"/>
</dbReference>
<feature type="transmembrane region" description="Helical" evidence="1">
    <location>
        <begin position="36"/>
        <end position="58"/>
    </location>
</feature>
<dbReference type="GO" id="GO:0005886">
    <property type="term" value="C:plasma membrane"/>
    <property type="evidence" value="ECO:0007669"/>
    <property type="project" value="TreeGrafter"/>
</dbReference>